<dbReference type="AlphaFoldDB" id="A0A0F7UBZ6"/>
<reference evidence="2" key="1">
    <citation type="journal article" date="2015" name="PLoS ONE">
        <title>Comprehensive Evaluation of Toxoplasma gondii VEG and Neospora caninum LIV Genomes with Tachyzoite Stage Transcriptome and Proteome Defines Novel Transcript Features.</title>
        <authorList>
            <person name="Ramaprasad A."/>
            <person name="Mourier T."/>
            <person name="Naeem R."/>
            <person name="Malas T.B."/>
            <person name="Moussa E."/>
            <person name="Panigrahi A."/>
            <person name="Vermont S.J."/>
            <person name="Otto T.D."/>
            <person name="Wastling J."/>
            <person name="Pain A."/>
        </authorList>
    </citation>
    <scope>NUCLEOTIDE SEQUENCE</scope>
    <source>
        <strain evidence="2">Liverpool</strain>
    </source>
</reference>
<feature type="region of interest" description="Disordered" evidence="1">
    <location>
        <begin position="1"/>
        <end position="35"/>
    </location>
</feature>
<proteinExistence type="predicted"/>
<feature type="compositionally biased region" description="Basic and acidic residues" evidence="1">
    <location>
        <begin position="113"/>
        <end position="128"/>
    </location>
</feature>
<sequence length="357" mass="38084">MASLAASSALLSAGASSSSLPSAGRGRRGLAGPSTSAADLTYREASSFVPAKIQSATPLPHVTLIKVPPFVAAAWRAAEKQSVVGVTYTDPKTKKKCIFGVADPRGSGAGGDGGKDADSERDAEKNERQTASARAPAPVCQLQCASVKPNKLHVLQQQSGTFPAAADVLCVVEESSNFVPLLDRTYHSFLRRRHESIDVFKSRGTIEETRRDTGLDSTATLFHFHTPKPAASSVGGVGEEDDEFAMLGGRRGGMSAAEAARTRTVKQKKAVVTIDEDSLKLRLFSIFEAAGANGLQLKQIAMQTGQPLSFVRQVVEEIAEPRKRASDRKTVFFLKDQYNPYASLAGEEPLAKKPKVI</sequence>
<feature type="compositionally biased region" description="Low complexity" evidence="1">
    <location>
        <begin position="1"/>
        <end position="34"/>
    </location>
</feature>
<feature type="region of interest" description="Disordered" evidence="1">
    <location>
        <begin position="103"/>
        <end position="134"/>
    </location>
</feature>
<dbReference type="InterPro" id="IPR036388">
    <property type="entry name" value="WH-like_DNA-bd_sf"/>
</dbReference>
<dbReference type="EMBL" id="LN714481">
    <property type="protein sequence ID" value="CEL66551.1"/>
    <property type="molecule type" value="Genomic_DNA"/>
</dbReference>
<gene>
    <name evidence="2" type="ORF">BN1204_023630</name>
</gene>
<dbReference type="SUPFAM" id="SSF46785">
    <property type="entry name" value="Winged helix' DNA-binding domain"/>
    <property type="match status" value="1"/>
</dbReference>
<evidence type="ECO:0000313" key="2">
    <source>
        <dbReference type="EMBL" id="CEL66551.1"/>
    </source>
</evidence>
<organism evidence="2">
    <name type="scientific">Neospora caninum (strain Liverpool)</name>
    <dbReference type="NCBI Taxonomy" id="572307"/>
    <lineage>
        <taxon>Eukaryota</taxon>
        <taxon>Sar</taxon>
        <taxon>Alveolata</taxon>
        <taxon>Apicomplexa</taxon>
        <taxon>Conoidasida</taxon>
        <taxon>Coccidia</taxon>
        <taxon>Eucoccidiorida</taxon>
        <taxon>Eimeriorina</taxon>
        <taxon>Sarcocystidae</taxon>
        <taxon>Neospora</taxon>
    </lineage>
</organism>
<dbReference type="Gene3D" id="1.10.10.10">
    <property type="entry name" value="Winged helix-like DNA-binding domain superfamily/Winged helix DNA-binding domain"/>
    <property type="match status" value="1"/>
</dbReference>
<dbReference type="InterPro" id="IPR036390">
    <property type="entry name" value="WH_DNA-bd_sf"/>
</dbReference>
<evidence type="ECO:0000256" key="1">
    <source>
        <dbReference type="SAM" id="MobiDB-lite"/>
    </source>
</evidence>
<name>A0A0F7UBZ6_NEOCL</name>
<accession>A0A0F7UBZ6</accession>
<protein>
    <submittedName>
        <fullName evidence="2">Membrane protein, putative</fullName>
    </submittedName>
</protein>